<feature type="compositionally biased region" description="Polar residues" evidence="1">
    <location>
        <begin position="65"/>
        <end position="76"/>
    </location>
</feature>
<evidence type="ECO:0000313" key="3">
    <source>
        <dbReference type="Proteomes" id="UP000235145"/>
    </source>
</evidence>
<sequence>MNYIKGAIPFIYLAYPSEGFLSFPSRFVVALGPIIFLSIRHPLKSYKGVGGGGGDNSKSHNITRIAQKNTSNSVATSPPGCLIAG</sequence>
<keyword evidence="3" id="KW-1185">Reference proteome</keyword>
<dbReference type="EMBL" id="NBSK02000004">
    <property type="protein sequence ID" value="KAJ0211583.1"/>
    <property type="molecule type" value="Genomic_DNA"/>
</dbReference>
<gene>
    <name evidence="2" type="ORF">LSAT_V11C400176200</name>
</gene>
<protein>
    <submittedName>
        <fullName evidence="2">Uncharacterized protein</fullName>
    </submittedName>
</protein>
<reference evidence="2 3" key="1">
    <citation type="journal article" date="2017" name="Nat. Commun.">
        <title>Genome assembly with in vitro proximity ligation data and whole-genome triplication in lettuce.</title>
        <authorList>
            <person name="Reyes-Chin-Wo S."/>
            <person name="Wang Z."/>
            <person name="Yang X."/>
            <person name="Kozik A."/>
            <person name="Arikit S."/>
            <person name="Song C."/>
            <person name="Xia L."/>
            <person name="Froenicke L."/>
            <person name="Lavelle D.O."/>
            <person name="Truco M.J."/>
            <person name="Xia R."/>
            <person name="Zhu S."/>
            <person name="Xu C."/>
            <person name="Xu H."/>
            <person name="Xu X."/>
            <person name="Cox K."/>
            <person name="Korf I."/>
            <person name="Meyers B.C."/>
            <person name="Michelmore R.W."/>
        </authorList>
    </citation>
    <scope>NUCLEOTIDE SEQUENCE [LARGE SCALE GENOMIC DNA]</scope>
    <source>
        <strain evidence="3">cv. Salinas</strain>
        <tissue evidence="2">Seedlings</tissue>
    </source>
</reference>
<evidence type="ECO:0000256" key="1">
    <source>
        <dbReference type="SAM" id="MobiDB-lite"/>
    </source>
</evidence>
<name>A0A9R1VW25_LACSA</name>
<proteinExistence type="predicted"/>
<feature type="region of interest" description="Disordered" evidence="1">
    <location>
        <begin position="65"/>
        <end position="85"/>
    </location>
</feature>
<dbReference type="AlphaFoldDB" id="A0A9R1VW25"/>
<evidence type="ECO:0000313" key="2">
    <source>
        <dbReference type="EMBL" id="KAJ0211583.1"/>
    </source>
</evidence>
<dbReference type="Proteomes" id="UP000235145">
    <property type="component" value="Unassembled WGS sequence"/>
</dbReference>
<organism evidence="2 3">
    <name type="scientific">Lactuca sativa</name>
    <name type="common">Garden lettuce</name>
    <dbReference type="NCBI Taxonomy" id="4236"/>
    <lineage>
        <taxon>Eukaryota</taxon>
        <taxon>Viridiplantae</taxon>
        <taxon>Streptophyta</taxon>
        <taxon>Embryophyta</taxon>
        <taxon>Tracheophyta</taxon>
        <taxon>Spermatophyta</taxon>
        <taxon>Magnoliopsida</taxon>
        <taxon>eudicotyledons</taxon>
        <taxon>Gunneridae</taxon>
        <taxon>Pentapetalae</taxon>
        <taxon>asterids</taxon>
        <taxon>campanulids</taxon>
        <taxon>Asterales</taxon>
        <taxon>Asteraceae</taxon>
        <taxon>Cichorioideae</taxon>
        <taxon>Cichorieae</taxon>
        <taxon>Lactucinae</taxon>
        <taxon>Lactuca</taxon>
    </lineage>
</organism>
<comment type="caution">
    <text evidence="2">The sequence shown here is derived from an EMBL/GenBank/DDBJ whole genome shotgun (WGS) entry which is preliminary data.</text>
</comment>
<accession>A0A9R1VW25</accession>